<dbReference type="InterPro" id="IPR036388">
    <property type="entry name" value="WH-like_DNA-bd_sf"/>
</dbReference>
<evidence type="ECO:0000256" key="2">
    <source>
        <dbReference type="ARBA" id="ARBA00023015"/>
    </source>
</evidence>
<accession>A0A840S0G6</accession>
<reference evidence="7 8" key="1">
    <citation type="submission" date="2020-08" db="EMBL/GenBank/DDBJ databases">
        <title>Genomic Encyclopedia of Type Strains, Phase IV (KMG-IV): sequencing the most valuable type-strain genomes for metagenomic binning, comparative biology and taxonomic classification.</title>
        <authorList>
            <person name="Goeker M."/>
        </authorList>
    </citation>
    <scope>NUCLEOTIDE SEQUENCE [LARGE SCALE GENOMIC DNA]</scope>
    <source>
        <strain evidence="7 8">DSM 23958</strain>
    </source>
</reference>
<dbReference type="InterPro" id="IPR014284">
    <property type="entry name" value="RNA_pol_sigma-70_dom"/>
</dbReference>
<gene>
    <name evidence="7" type="ORF">HNQ51_001881</name>
</gene>
<dbReference type="InterPro" id="IPR039425">
    <property type="entry name" value="RNA_pol_sigma-70-like"/>
</dbReference>
<evidence type="ECO:0000259" key="5">
    <source>
        <dbReference type="Pfam" id="PF04542"/>
    </source>
</evidence>
<dbReference type="GO" id="GO:0016987">
    <property type="term" value="F:sigma factor activity"/>
    <property type="evidence" value="ECO:0007669"/>
    <property type="project" value="UniProtKB-KW"/>
</dbReference>
<keyword evidence="3" id="KW-0731">Sigma factor</keyword>
<feature type="domain" description="RNA polymerase sigma-70 region 2" evidence="5">
    <location>
        <begin position="58"/>
        <end position="126"/>
    </location>
</feature>
<dbReference type="Pfam" id="PF08281">
    <property type="entry name" value="Sigma70_r4_2"/>
    <property type="match status" value="1"/>
</dbReference>
<keyword evidence="4" id="KW-0804">Transcription</keyword>
<organism evidence="7 8">
    <name type="scientific">Inhella inkyongensis</name>
    <dbReference type="NCBI Taxonomy" id="392593"/>
    <lineage>
        <taxon>Bacteria</taxon>
        <taxon>Pseudomonadati</taxon>
        <taxon>Pseudomonadota</taxon>
        <taxon>Betaproteobacteria</taxon>
        <taxon>Burkholderiales</taxon>
        <taxon>Sphaerotilaceae</taxon>
        <taxon>Inhella</taxon>
    </lineage>
</organism>
<proteinExistence type="inferred from homology"/>
<dbReference type="PANTHER" id="PTHR43133:SF62">
    <property type="entry name" value="RNA POLYMERASE SIGMA FACTOR SIGZ"/>
    <property type="match status" value="1"/>
</dbReference>
<dbReference type="Proteomes" id="UP000554837">
    <property type="component" value="Unassembled WGS sequence"/>
</dbReference>
<dbReference type="Pfam" id="PF04542">
    <property type="entry name" value="Sigma70_r2"/>
    <property type="match status" value="1"/>
</dbReference>
<name>A0A840S0G6_9BURK</name>
<sequence length="224" mass="24454">MWTQSQPQAAPIWPALLGAFSMDDIAQALSPPQTPNATSLEACLLAIVDQDEAAFARLYKALSARVHALALRILREPAAAEEVVEDCFWQVWRQAARFDPARGNAEAWVLTLARSRALDAYRARARSTESCSSLEALQEQGFEPDGGDAEHDGAELLAASRSHQALHQALLQLGAQPRQLLGLAFFRGLSHEEIAEQTALPLGTIKSQIRRALATLKPLLEGQR</sequence>
<evidence type="ECO:0000259" key="6">
    <source>
        <dbReference type="Pfam" id="PF08281"/>
    </source>
</evidence>
<dbReference type="NCBIfam" id="TIGR02937">
    <property type="entry name" value="sigma70-ECF"/>
    <property type="match status" value="1"/>
</dbReference>
<dbReference type="OrthoDB" id="9784272at2"/>
<dbReference type="PANTHER" id="PTHR43133">
    <property type="entry name" value="RNA POLYMERASE ECF-TYPE SIGMA FACTO"/>
    <property type="match status" value="1"/>
</dbReference>
<dbReference type="SUPFAM" id="SSF88946">
    <property type="entry name" value="Sigma2 domain of RNA polymerase sigma factors"/>
    <property type="match status" value="1"/>
</dbReference>
<dbReference type="AlphaFoldDB" id="A0A840S0G6"/>
<dbReference type="CDD" id="cd06171">
    <property type="entry name" value="Sigma70_r4"/>
    <property type="match status" value="1"/>
</dbReference>
<comment type="caution">
    <text evidence="7">The sequence shown here is derived from an EMBL/GenBank/DDBJ whole genome shotgun (WGS) entry which is preliminary data.</text>
</comment>
<dbReference type="GO" id="GO:0003677">
    <property type="term" value="F:DNA binding"/>
    <property type="evidence" value="ECO:0007669"/>
    <property type="project" value="InterPro"/>
</dbReference>
<dbReference type="InterPro" id="IPR007627">
    <property type="entry name" value="RNA_pol_sigma70_r2"/>
</dbReference>
<evidence type="ECO:0000313" key="7">
    <source>
        <dbReference type="EMBL" id="MBB5204567.1"/>
    </source>
</evidence>
<evidence type="ECO:0000256" key="4">
    <source>
        <dbReference type="ARBA" id="ARBA00023163"/>
    </source>
</evidence>
<feature type="domain" description="RNA polymerase sigma factor 70 region 4 type 2" evidence="6">
    <location>
        <begin position="164"/>
        <end position="216"/>
    </location>
</feature>
<evidence type="ECO:0000256" key="3">
    <source>
        <dbReference type="ARBA" id="ARBA00023082"/>
    </source>
</evidence>
<dbReference type="GO" id="GO:0006352">
    <property type="term" value="P:DNA-templated transcription initiation"/>
    <property type="evidence" value="ECO:0007669"/>
    <property type="project" value="InterPro"/>
</dbReference>
<evidence type="ECO:0000313" key="8">
    <source>
        <dbReference type="Proteomes" id="UP000554837"/>
    </source>
</evidence>
<dbReference type="InterPro" id="IPR013249">
    <property type="entry name" value="RNA_pol_sigma70_r4_t2"/>
</dbReference>
<comment type="similarity">
    <text evidence="1">Belongs to the sigma-70 factor family. ECF subfamily.</text>
</comment>
<keyword evidence="8" id="KW-1185">Reference proteome</keyword>
<dbReference type="InterPro" id="IPR013324">
    <property type="entry name" value="RNA_pol_sigma_r3/r4-like"/>
</dbReference>
<dbReference type="RefSeq" id="WP_138855769.1">
    <property type="nucleotide sequence ID" value="NZ_CP040709.1"/>
</dbReference>
<evidence type="ECO:0000256" key="1">
    <source>
        <dbReference type="ARBA" id="ARBA00010641"/>
    </source>
</evidence>
<dbReference type="InterPro" id="IPR013325">
    <property type="entry name" value="RNA_pol_sigma_r2"/>
</dbReference>
<protein>
    <submittedName>
        <fullName evidence="7">RNA polymerase sigma-70 factor (ECF subfamily)</fullName>
    </submittedName>
</protein>
<dbReference type="EMBL" id="JACHHO010000002">
    <property type="protein sequence ID" value="MBB5204567.1"/>
    <property type="molecule type" value="Genomic_DNA"/>
</dbReference>
<dbReference type="SUPFAM" id="SSF88659">
    <property type="entry name" value="Sigma3 and sigma4 domains of RNA polymerase sigma factors"/>
    <property type="match status" value="1"/>
</dbReference>
<keyword evidence="2" id="KW-0805">Transcription regulation</keyword>
<dbReference type="Gene3D" id="1.10.10.10">
    <property type="entry name" value="Winged helix-like DNA-binding domain superfamily/Winged helix DNA-binding domain"/>
    <property type="match status" value="1"/>
</dbReference>
<dbReference type="Gene3D" id="1.10.1740.10">
    <property type="match status" value="1"/>
</dbReference>